<evidence type="ECO:0000313" key="14">
    <source>
        <dbReference type="Proteomes" id="UP000251993"/>
    </source>
</evidence>
<dbReference type="GO" id="GO:0004360">
    <property type="term" value="F:glutamine-fructose-6-phosphate transaminase (isomerizing) activity"/>
    <property type="evidence" value="ECO:0007669"/>
    <property type="project" value="UniProtKB-UniRule"/>
</dbReference>
<dbReference type="OrthoDB" id="106547at2"/>
<keyword evidence="7 10" id="KW-0808">Transferase</keyword>
<dbReference type="CDD" id="cd05009">
    <property type="entry name" value="SIS_GlmS_GlmD_2"/>
    <property type="match status" value="1"/>
</dbReference>
<proteinExistence type="inferred from homology"/>
<evidence type="ECO:0000256" key="10">
    <source>
        <dbReference type="HAMAP-Rule" id="MF_00164"/>
    </source>
</evidence>
<feature type="active site" description="Nucleophile; for GATase activity" evidence="10">
    <location>
        <position position="2"/>
    </location>
</feature>
<dbReference type="InterPro" id="IPR017932">
    <property type="entry name" value="GATase_2_dom"/>
</dbReference>
<feature type="domain" description="SIS" evidence="12">
    <location>
        <begin position="289"/>
        <end position="429"/>
    </location>
</feature>
<evidence type="ECO:0000256" key="8">
    <source>
        <dbReference type="ARBA" id="ARBA00022737"/>
    </source>
</evidence>
<dbReference type="PROSITE" id="PS51464">
    <property type="entry name" value="SIS"/>
    <property type="match status" value="2"/>
</dbReference>
<evidence type="ECO:0000256" key="3">
    <source>
        <dbReference type="ARBA" id="ARBA00012916"/>
    </source>
</evidence>
<evidence type="ECO:0000256" key="4">
    <source>
        <dbReference type="ARBA" id="ARBA00016090"/>
    </source>
</evidence>
<dbReference type="PROSITE" id="PS51278">
    <property type="entry name" value="GATASE_TYPE_2"/>
    <property type="match status" value="1"/>
</dbReference>
<reference evidence="13 14" key="1">
    <citation type="submission" date="2018-07" db="EMBL/GenBank/DDBJ databases">
        <title>Genome sequencing of Runella.</title>
        <authorList>
            <person name="Baek M.-G."/>
            <person name="Yi H."/>
        </authorList>
    </citation>
    <scope>NUCLEOTIDE SEQUENCE [LARGE SCALE GENOMIC DNA]</scope>
    <source>
        <strain evidence="13 14">HYN0085</strain>
    </source>
</reference>
<protein>
    <recommendedName>
        <fullName evidence="4 10">Glutamine--fructose-6-phosphate aminotransferase [isomerizing]</fullName>
        <ecNumber evidence="3 10">2.6.1.16</ecNumber>
    </recommendedName>
    <alternativeName>
        <fullName evidence="10">D-fructose-6-phosphate amidotransferase</fullName>
    </alternativeName>
    <alternativeName>
        <fullName evidence="10">GFAT</fullName>
    </alternativeName>
    <alternativeName>
        <fullName evidence="10">Glucosamine-6-phosphate synthase</fullName>
    </alternativeName>
    <alternativeName>
        <fullName evidence="10">Hexosephosphate aminotransferase</fullName>
    </alternativeName>
    <alternativeName>
        <fullName evidence="10">L-glutamine--D-fructose-6-phosphate amidotransferase</fullName>
    </alternativeName>
</protein>
<dbReference type="KEGG" id="run:DR864_24800"/>
<dbReference type="Gene3D" id="3.60.20.10">
    <property type="entry name" value="Glutamine Phosphoribosylpyrophosphate, subunit 1, domain 1"/>
    <property type="match status" value="1"/>
</dbReference>
<dbReference type="Pfam" id="PF13522">
    <property type="entry name" value="GATase_6"/>
    <property type="match status" value="1"/>
</dbReference>
<dbReference type="RefSeq" id="WP_114069486.1">
    <property type="nucleotide sequence ID" value="NZ_CP030850.1"/>
</dbReference>
<dbReference type="CDD" id="cd00714">
    <property type="entry name" value="GFAT"/>
    <property type="match status" value="1"/>
</dbReference>
<evidence type="ECO:0000313" key="13">
    <source>
        <dbReference type="EMBL" id="AXE20723.1"/>
    </source>
</evidence>
<dbReference type="Pfam" id="PF01380">
    <property type="entry name" value="SIS"/>
    <property type="match status" value="2"/>
</dbReference>
<dbReference type="GO" id="GO:0005975">
    <property type="term" value="P:carbohydrate metabolic process"/>
    <property type="evidence" value="ECO:0007669"/>
    <property type="project" value="UniProtKB-UniRule"/>
</dbReference>
<dbReference type="EC" id="2.6.1.16" evidence="3 10"/>
<dbReference type="InterPro" id="IPR005855">
    <property type="entry name" value="GFAT"/>
</dbReference>
<dbReference type="PANTHER" id="PTHR10937">
    <property type="entry name" value="GLUCOSAMINE--FRUCTOSE-6-PHOSPHATE AMINOTRANSFERASE, ISOMERIZING"/>
    <property type="match status" value="1"/>
</dbReference>
<dbReference type="SUPFAM" id="SSF53697">
    <property type="entry name" value="SIS domain"/>
    <property type="match status" value="1"/>
</dbReference>
<comment type="function">
    <text evidence="10">Catalyzes the first step in hexosamine metabolism, converting fructose-6P into glucosamine-6P using glutamine as a nitrogen source.</text>
</comment>
<dbReference type="GO" id="GO:0006002">
    <property type="term" value="P:fructose 6-phosphate metabolic process"/>
    <property type="evidence" value="ECO:0007669"/>
    <property type="project" value="TreeGrafter"/>
</dbReference>
<dbReference type="GO" id="GO:0097367">
    <property type="term" value="F:carbohydrate derivative binding"/>
    <property type="evidence" value="ECO:0007669"/>
    <property type="project" value="InterPro"/>
</dbReference>
<dbReference type="InterPro" id="IPR035466">
    <property type="entry name" value="GlmS/AgaS_SIS"/>
</dbReference>
<dbReference type="SUPFAM" id="SSF56235">
    <property type="entry name" value="N-terminal nucleophile aminohydrolases (Ntn hydrolases)"/>
    <property type="match status" value="1"/>
</dbReference>
<evidence type="ECO:0000256" key="1">
    <source>
        <dbReference type="ARBA" id="ARBA00001031"/>
    </source>
</evidence>
<dbReference type="PANTHER" id="PTHR10937:SF0">
    <property type="entry name" value="GLUTAMINE--FRUCTOSE-6-PHOSPHATE TRANSAMINASE (ISOMERIZING)"/>
    <property type="match status" value="1"/>
</dbReference>
<keyword evidence="14" id="KW-1185">Reference proteome</keyword>
<accession>A0A344TQ02</accession>
<evidence type="ECO:0000256" key="2">
    <source>
        <dbReference type="ARBA" id="ARBA00004496"/>
    </source>
</evidence>
<organism evidence="13 14">
    <name type="scientific">Runella rosea</name>
    <dbReference type="NCBI Taxonomy" id="2259595"/>
    <lineage>
        <taxon>Bacteria</taxon>
        <taxon>Pseudomonadati</taxon>
        <taxon>Bacteroidota</taxon>
        <taxon>Cytophagia</taxon>
        <taxon>Cytophagales</taxon>
        <taxon>Spirosomataceae</taxon>
        <taxon>Runella</taxon>
    </lineage>
</organism>
<dbReference type="NCBIfam" id="NF001484">
    <property type="entry name" value="PRK00331.1"/>
    <property type="match status" value="1"/>
</dbReference>
<comment type="subcellular location">
    <subcellularLocation>
        <location evidence="2 10">Cytoplasm</location>
    </subcellularLocation>
</comment>
<dbReference type="Proteomes" id="UP000251993">
    <property type="component" value="Chromosome"/>
</dbReference>
<feature type="initiator methionine" description="Removed" evidence="10">
    <location>
        <position position="1"/>
    </location>
</feature>
<name>A0A344TQ02_9BACT</name>
<sequence>MCGIVAYVGHREACPLILKGLKRLEYRGYDSAGVALLNGEGLKIYKKKGKVVDLENELQNKDLHATVGIGHTRWATHGEPNDVNAHPHYSNHKKLAIIHNGIIENYDSLKQALLKKGHEFRSQTDSEVLVHFIEDIQQETNCSLEEAVRLALQEVVGAYAIVLISEDDPTQLIAARKSSPLVIGVGENEFFFASDATPIIEYTKDVIYLDDNQVALVRQGELKIVNLENERQAPYIQKLELELEAIEKGGYDHFMLKEIFEQPRSIADSMRGRVNREEGTLQLGGLSDYMDKLAEAKRIIIVGCGTSWHAGLVAEYIFEELARIPVEVEYASEFRYRNPIINADDFVIAISQSGETADTLAAIQLAKSKGATIFGVCNVVGSSIARETHAGAYTHAGPEIGVASTKAFTAQVTVLTQMAIAIAHKRGSITEELYQQLLLDLSAIPQKVGQVLKAADRIKEIAYIFTYARNFIYLGRGLNFPVALEGALKLKEISYIHAEGYPAAEMKHGPIALIDEDMPVVFIATKDSSYEKIVSNIQEVKARKGRVIAIVTEGDELIPNMVDFVIEVPETHDILIPLLSSIPLQLLSYYVAVMRGRNVDQPRNLAKSVTVE</sequence>
<evidence type="ECO:0000256" key="6">
    <source>
        <dbReference type="ARBA" id="ARBA00022576"/>
    </source>
</evidence>
<dbReference type="FunFam" id="3.40.50.10490:FF:000001">
    <property type="entry name" value="Glutamine--fructose-6-phosphate aminotransferase [isomerizing]"/>
    <property type="match status" value="1"/>
</dbReference>
<dbReference type="InterPro" id="IPR046348">
    <property type="entry name" value="SIS_dom_sf"/>
</dbReference>
<evidence type="ECO:0000256" key="7">
    <source>
        <dbReference type="ARBA" id="ARBA00022679"/>
    </source>
</evidence>
<dbReference type="InterPro" id="IPR001347">
    <property type="entry name" value="SIS_dom"/>
</dbReference>
<dbReference type="GO" id="GO:0005829">
    <property type="term" value="C:cytosol"/>
    <property type="evidence" value="ECO:0007669"/>
    <property type="project" value="TreeGrafter"/>
</dbReference>
<keyword evidence="6 10" id="KW-0032">Aminotransferase</keyword>
<dbReference type="GO" id="GO:0006487">
    <property type="term" value="P:protein N-linked glycosylation"/>
    <property type="evidence" value="ECO:0007669"/>
    <property type="project" value="TreeGrafter"/>
</dbReference>
<evidence type="ECO:0000256" key="5">
    <source>
        <dbReference type="ARBA" id="ARBA00022490"/>
    </source>
</evidence>
<feature type="domain" description="SIS" evidence="12">
    <location>
        <begin position="454"/>
        <end position="602"/>
    </location>
</feature>
<keyword evidence="5 10" id="KW-0963">Cytoplasm</keyword>
<dbReference type="EMBL" id="CP030850">
    <property type="protein sequence ID" value="AXE20723.1"/>
    <property type="molecule type" value="Genomic_DNA"/>
</dbReference>
<gene>
    <name evidence="10 13" type="primary">glmS</name>
    <name evidence="13" type="ORF">DR864_24800</name>
</gene>
<feature type="domain" description="Glutamine amidotransferase type-2" evidence="11">
    <location>
        <begin position="2"/>
        <end position="220"/>
    </location>
</feature>
<comment type="subunit">
    <text evidence="10">Homodimer.</text>
</comment>
<keyword evidence="8" id="KW-0677">Repeat</keyword>
<feature type="active site" description="For Fru-6P isomerization activity" evidence="10">
    <location>
        <position position="607"/>
    </location>
</feature>
<evidence type="ECO:0000259" key="11">
    <source>
        <dbReference type="PROSITE" id="PS51278"/>
    </source>
</evidence>
<dbReference type="FunFam" id="3.60.20.10:FF:000006">
    <property type="entry name" value="Glutamine--fructose-6-phosphate aminotransferase [isomerizing]"/>
    <property type="match status" value="1"/>
</dbReference>
<comment type="catalytic activity">
    <reaction evidence="1 10">
        <text>D-fructose 6-phosphate + L-glutamine = D-glucosamine 6-phosphate + L-glutamate</text>
        <dbReference type="Rhea" id="RHEA:13237"/>
        <dbReference type="ChEBI" id="CHEBI:29985"/>
        <dbReference type="ChEBI" id="CHEBI:58359"/>
        <dbReference type="ChEBI" id="CHEBI:58725"/>
        <dbReference type="ChEBI" id="CHEBI:61527"/>
        <dbReference type="EC" id="2.6.1.16"/>
    </reaction>
</comment>
<dbReference type="InterPro" id="IPR035490">
    <property type="entry name" value="GlmS/FrlB_SIS"/>
</dbReference>
<dbReference type="GO" id="GO:0006047">
    <property type="term" value="P:UDP-N-acetylglucosamine metabolic process"/>
    <property type="evidence" value="ECO:0007669"/>
    <property type="project" value="TreeGrafter"/>
</dbReference>
<dbReference type="InterPro" id="IPR029055">
    <property type="entry name" value="Ntn_hydrolases_N"/>
</dbReference>
<dbReference type="AlphaFoldDB" id="A0A344TQ02"/>
<evidence type="ECO:0000256" key="9">
    <source>
        <dbReference type="ARBA" id="ARBA00022962"/>
    </source>
</evidence>
<dbReference type="HAMAP" id="MF_00164">
    <property type="entry name" value="GlmS"/>
    <property type="match status" value="1"/>
</dbReference>
<dbReference type="InterPro" id="IPR047084">
    <property type="entry name" value="GFAT_N"/>
</dbReference>
<dbReference type="Gene3D" id="3.40.50.10490">
    <property type="entry name" value="Glucose-6-phosphate isomerase like protein, domain 1"/>
    <property type="match status" value="2"/>
</dbReference>
<dbReference type="CDD" id="cd05008">
    <property type="entry name" value="SIS_GlmS_GlmD_1"/>
    <property type="match status" value="1"/>
</dbReference>
<keyword evidence="9" id="KW-0315">Glutamine amidotransferase</keyword>
<evidence type="ECO:0000259" key="12">
    <source>
        <dbReference type="PROSITE" id="PS51464"/>
    </source>
</evidence>
<dbReference type="NCBIfam" id="TIGR01135">
    <property type="entry name" value="glmS"/>
    <property type="match status" value="1"/>
</dbReference>